<gene>
    <name evidence="2" type="primary">Contig10.g11</name>
    <name evidence="2" type="ORF">STYLEM_12506</name>
</gene>
<feature type="transmembrane region" description="Helical" evidence="1">
    <location>
        <begin position="21"/>
        <end position="39"/>
    </location>
</feature>
<proteinExistence type="predicted"/>
<name>A0A078AMS8_STYLE</name>
<evidence type="ECO:0000313" key="2">
    <source>
        <dbReference type="EMBL" id="CDW83459.1"/>
    </source>
</evidence>
<dbReference type="AlphaFoldDB" id="A0A078AMS8"/>
<keyword evidence="3" id="KW-1185">Reference proteome</keyword>
<organism evidence="2 3">
    <name type="scientific">Stylonychia lemnae</name>
    <name type="common">Ciliate</name>
    <dbReference type="NCBI Taxonomy" id="5949"/>
    <lineage>
        <taxon>Eukaryota</taxon>
        <taxon>Sar</taxon>
        <taxon>Alveolata</taxon>
        <taxon>Ciliophora</taxon>
        <taxon>Intramacronucleata</taxon>
        <taxon>Spirotrichea</taxon>
        <taxon>Stichotrichia</taxon>
        <taxon>Sporadotrichida</taxon>
        <taxon>Oxytrichidae</taxon>
        <taxon>Stylonychinae</taxon>
        <taxon>Stylonychia</taxon>
    </lineage>
</organism>
<evidence type="ECO:0000256" key="1">
    <source>
        <dbReference type="SAM" id="Phobius"/>
    </source>
</evidence>
<dbReference type="InParanoid" id="A0A078AMS8"/>
<reference evidence="2 3" key="1">
    <citation type="submission" date="2014-06" db="EMBL/GenBank/DDBJ databases">
        <authorList>
            <person name="Swart Estienne"/>
        </authorList>
    </citation>
    <scope>NUCLEOTIDE SEQUENCE [LARGE SCALE GENOMIC DNA]</scope>
    <source>
        <strain evidence="2 3">130c</strain>
    </source>
</reference>
<keyword evidence="1" id="KW-0472">Membrane</keyword>
<dbReference type="Proteomes" id="UP000039865">
    <property type="component" value="Unassembled WGS sequence"/>
</dbReference>
<accession>A0A078AMS8</accession>
<dbReference type="EMBL" id="CCKQ01011869">
    <property type="protein sequence ID" value="CDW83459.1"/>
    <property type="molecule type" value="Genomic_DNA"/>
</dbReference>
<keyword evidence="1" id="KW-0812">Transmembrane</keyword>
<sequence>MKCIITSQISLKNACQIQTNFMCFRYLIYQMLLLAIFQLQGRPENCFSKDQFPIFVGDGKNDYEISVIATDRNDQGFLFGGTDSQNSYIVFTGNIENDFYKAFSLVGVLESNGQQVFNVAFKYNVDVQALYPHILKFLESQNLHIGCLQSKSNQNFIGYFTLQNSQESQNYNYGGRYLIQQESIDGNYQLQCLEISYYTDTNYYDGEDRLFVILIDYEKFFDKNQDEILVAWYESSNNPGKKIYWTQILSQLEQYQYLYLIGRYYHQTSGNSYGVIYRSQPTGKQFGCYGFNDLVSDITDVGQKTEIMKNFIQGQQDQPSIDVDWVSPYYSIKHQMTLELTDIRKNQHMFDNDNSCSLVGGYPKIEVSQGKSFKNTTVCFIGCPCTIKIGNYSIKSCSDVSFLEFSITDKNEDLDQITRQQQIDFSTIILEVSLQETSNSHPQKKIFIGKHTIVVKAFVKLKNGFTYSYHESQFTLQVDFCQNQLNYIKFPNFKNMFFMIGQDAANQTFINHSFEPSGCTNPQYYLFLNNGRNLPSCIYLDQDQGVIVIKCTESNLNGKVTAIINEKDQIGQAIFINRFQIYLISNAYMINTAAPMFLEPLQDQTLVEGQLLTYKLPQIVDQESRSYYIETNFGQSAIFCKFKSGQIEFLPQIGFSGQYEIVIKLKDSLKPDIQNKYTLKVNVLASESLNITEVNRIKQIKEETKGFLRARIKKVTNTGHVYILFSDKMLLYANFQNYLNDSLEVIFPPFILNLAKDSHERFGNQSRIRSQIIL</sequence>
<evidence type="ECO:0000313" key="3">
    <source>
        <dbReference type="Proteomes" id="UP000039865"/>
    </source>
</evidence>
<keyword evidence="1" id="KW-1133">Transmembrane helix</keyword>
<protein>
    <submittedName>
        <fullName evidence="2">Uncharacterized protein</fullName>
    </submittedName>
</protein>